<evidence type="ECO:0000256" key="1">
    <source>
        <dbReference type="SAM" id="MobiDB-lite"/>
    </source>
</evidence>
<dbReference type="AlphaFoldDB" id="A0A5C3LK45"/>
<organism evidence="4 5">
    <name type="scientific">Crucibulum laeve</name>
    <dbReference type="NCBI Taxonomy" id="68775"/>
    <lineage>
        <taxon>Eukaryota</taxon>
        <taxon>Fungi</taxon>
        <taxon>Dikarya</taxon>
        <taxon>Basidiomycota</taxon>
        <taxon>Agaricomycotina</taxon>
        <taxon>Agaricomycetes</taxon>
        <taxon>Agaricomycetidae</taxon>
        <taxon>Agaricales</taxon>
        <taxon>Agaricineae</taxon>
        <taxon>Nidulariaceae</taxon>
        <taxon>Crucibulum</taxon>
    </lineage>
</organism>
<dbReference type="STRING" id="68775.A0A5C3LK45"/>
<feature type="signal peptide" evidence="3">
    <location>
        <begin position="1"/>
        <end position="19"/>
    </location>
</feature>
<evidence type="ECO:0000313" key="4">
    <source>
        <dbReference type="EMBL" id="TFK33260.1"/>
    </source>
</evidence>
<evidence type="ECO:0000313" key="5">
    <source>
        <dbReference type="Proteomes" id="UP000308652"/>
    </source>
</evidence>
<reference evidence="4 5" key="1">
    <citation type="journal article" date="2019" name="Nat. Ecol. Evol.">
        <title>Megaphylogeny resolves global patterns of mushroom evolution.</title>
        <authorList>
            <person name="Varga T."/>
            <person name="Krizsan K."/>
            <person name="Foldi C."/>
            <person name="Dima B."/>
            <person name="Sanchez-Garcia M."/>
            <person name="Sanchez-Ramirez S."/>
            <person name="Szollosi G.J."/>
            <person name="Szarkandi J.G."/>
            <person name="Papp V."/>
            <person name="Albert L."/>
            <person name="Andreopoulos W."/>
            <person name="Angelini C."/>
            <person name="Antonin V."/>
            <person name="Barry K.W."/>
            <person name="Bougher N.L."/>
            <person name="Buchanan P."/>
            <person name="Buyck B."/>
            <person name="Bense V."/>
            <person name="Catcheside P."/>
            <person name="Chovatia M."/>
            <person name="Cooper J."/>
            <person name="Damon W."/>
            <person name="Desjardin D."/>
            <person name="Finy P."/>
            <person name="Geml J."/>
            <person name="Haridas S."/>
            <person name="Hughes K."/>
            <person name="Justo A."/>
            <person name="Karasinski D."/>
            <person name="Kautmanova I."/>
            <person name="Kiss B."/>
            <person name="Kocsube S."/>
            <person name="Kotiranta H."/>
            <person name="LaButti K.M."/>
            <person name="Lechner B.E."/>
            <person name="Liimatainen K."/>
            <person name="Lipzen A."/>
            <person name="Lukacs Z."/>
            <person name="Mihaltcheva S."/>
            <person name="Morgado L.N."/>
            <person name="Niskanen T."/>
            <person name="Noordeloos M.E."/>
            <person name="Ohm R.A."/>
            <person name="Ortiz-Santana B."/>
            <person name="Ovrebo C."/>
            <person name="Racz N."/>
            <person name="Riley R."/>
            <person name="Savchenko A."/>
            <person name="Shiryaev A."/>
            <person name="Soop K."/>
            <person name="Spirin V."/>
            <person name="Szebenyi C."/>
            <person name="Tomsovsky M."/>
            <person name="Tulloss R.E."/>
            <person name="Uehling J."/>
            <person name="Grigoriev I.V."/>
            <person name="Vagvolgyi C."/>
            <person name="Papp T."/>
            <person name="Martin F.M."/>
            <person name="Miettinen O."/>
            <person name="Hibbett D.S."/>
            <person name="Nagy L.G."/>
        </authorList>
    </citation>
    <scope>NUCLEOTIDE SEQUENCE [LARGE SCALE GENOMIC DNA]</scope>
    <source>
        <strain evidence="4 5">CBS 166.37</strain>
    </source>
</reference>
<feature type="compositionally biased region" description="Basic and acidic residues" evidence="1">
    <location>
        <begin position="236"/>
        <end position="245"/>
    </location>
</feature>
<evidence type="ECO:0000256" key="3">
    <source>
        <dbReference type="SAM" id="SignalP"/>
    </source>
</evidence>
<sequence length="258" mass="28278">MLVHLAVLGFTTGFQLAYARHNTTVSNNDAAITYSGNWIKTSDNLTTEASYMLTRDPSAKAFFNFTGTAIYFMSPLWPYLSSTAISLDSSSPVVIDLVDHNHPGVGYGFATVNSTTMWGISGLPNTGHTLVISVGERQPLAVVDSLIYTELEATPEHLLFIIVGAALGSLGFLVFLMVPWLFLRQRRRAKVKAKHMDYARHSLEMAGYQISTPVHRIAQHMIPRIPVSNIHGNAHSKQDSKERPLSSDSIPKSLPPGA</sequence>
<keyword evidence="2" id="KW-1133">Transmembrane helix</keyword>
<feature type="region of interest" description="Disordered" evidence="1">
    <location>
        <begin position="229"/>
        <end position="258"/>
    </location>
</feature>
<feature type="transmembrane region" description="Helical" evidence="2">
    <location>
        <begin position="158"/>
        <end position="183"/>
    </location>
</feature>
<keyword evidence="2" id="KW-0472">Membrane</keyword>
<proteinExistence type="predicted"/>
<accession>A0A5C3LK45</accession>
<keyword evidence="2" id="KW-0812">Transmembrane</keyword>
<keyword evidence="3" id="KW-0732">Signal</keyword>
<protein>
    <submittedName>
        <fullName evidence="4">Uncharacterized protein</fullName>
    </submittedName>
</protein>
<gene>
    <name evidence="4" type="ORF">BDQ12DRAFT_727895</name>
</gene>
<dbReference type="OrthoDB" id="3234968at2759"/>
<dbReference type="EMBL" id="ML213651">
    <property type="protein sequence ID" value="TFK33260.1"/>
    <property type="molecule type" value="Genomic_DNA"/>
</dbReference>
<evidence type="ECO:0000256" key="2">
    <source>
        <dbReference type="SAM" id="Phobius"/>
    </source>
</evidence>
<name>A0A5C3LK45_9AGAR</name>
<keyword evidence="5" id="KW-1185">Reference proteome</keyword>
<dbReference type="Proteomes" id="UP000308652">
    <property type="component" value="Unassembled WGS sequence"/>
</dbReference>
<feature type="chain" id="PRO_5023058634" evidence="3">
    <location>
        <begin position="20"/>
        <end position="258"/>
    </location>
</feature>
<dbReference type="Gene3D" id="2.60.120.260">
    <property type="entry name" value="Galactose-binding domain-like"/>
    <property type="match status" value="1"/>
</dbReference>